<dbReference type="Gene3D" id="1.25.40.10">
    <property type="entry name" value="Tetratricopeptide repeat domain"/>
    <property type="match status" value="1"/>
</dbReference>
<evidence type="ECO:0000256" key="2">
    <source>
        <dbReference type="ARBA" id="ARBA00022803"/>
    </source>
</evidence>
<protein>
    <submittedName>
        <fullName evidence="5">Tetratricopeptide repeat protein</fullName>
    </submittedName>
</protein>
<gene>
    <name evidence="5" type="ORF">DFR48_10965</name>
</gene>
<dbReference type="SUPFAM" id="SSF48452">
    <property type="entry name" value="TPR-like"/>
    <property type="match status" value="1"/>
</dbReference>
<evidence type="ECO:0000313" key="6">
    <source>
        <dbReference type="Proteomes" id="UP000252582"/>
    </source>
</evidence>
<dbReference type="GO" id="GO:0006620">
    <property type="term" value="P:post-translational protein targeting to endoplasmic reticulum membrane"/>
    <property type="evidence" value="ECO:0007669"/>
    <property type="project" value="TreeGrafter"/>
</dbReference>
<dbReference type="GO" id="GO:0060090">
    <property type="term" value="F:molecular adaptor activity"/>
    <property type="evidence" value="ECO:0007669"/>
    <property type="project" value="TreeGrafter"/>
</dbReference>
<evidence type="ECO:0000256" key="4">
    <source>
        <dbReference type="SAM" id="SignalP"/>
    </source>
</evidence>
<feature type="repeat" description="TPR" evidence="3">
    <location>
        <begin position="117"/>
        <end position="150"/>
    </location>
</feature>
<dbReference type="InterPro" id="IPR047150">
    <property type="entry name" value="SGT"/>
</dbReference>
<keyword evidence="2 3" id="KW-0802">TPR repeat</keyword>
<feature type="signal peptide" evidence="4">
    <location>
        <begin position="1"/>
        <end position="22"/>
    </location>
</feature>
<dbReference type="GO" id="GO:0016020">
    <property type="term" value="C:membrane"/>
    <property type="evidence" value="ECO:0007669"/>
    <property type="project" value="TreeGrafter"/>
</dbReference>
<dbReference type="InterPro" id="IPR019734">
    <property type="entry name" value="TPR_rpt"/>
</dbReference>
<dbReference type="PANTHER" id="PTHR45831:SF2">
    <property type="entry name" value="LD24721P"/>
    <property type="match status" value="1"/>
</dbReference>
<dbReference type="InterPro" id="IPR011990">
    <property type="entry name" value="TPR-like_helical_dom_sf"/>
</dbReference>
<dbReference type="PROSITE" id="PS51257">
    <property type="entry name" value="PROKAR_LIPOPROTEIN"/>
    <property type="match status" value="1"/>
</dbReference>
<evidence type="ECO:0000313" key="5">
    <source>
        <dbReference type="EMBL" id="RCW21954.1"/>
    </source>
</evidence>
<dbReference type="EMBL" id="QPIX01000009">
    <property type="protein sequence ID" value="RCW21954.1"/>
    <property type="molecule type" value="Genomic_DNA"/>
</dbReference>
<dbReference type="SMART" id="SM00028">
    <property type="entry name" value="TPR"/>
    <property type="match status" value="3"/>
</dbReference>
<keyword evidence="6" id="KW-1185">Reference proteome</keyword>
<keyword evidence="1" id="KW-0677">Repeat</keyword>
<dbReference type="Proteomes" id="UP000252582">
    <property type="component" value="Unassembled WGS sequence"/>
</dbReference>
<accession>A0A6I7HKC4</accession>
<comment type="caution">
    <text evidence="5">The sequence shown here is derived from an EMBL/GenBank/DDBJ whole genome shotgun (WGS) entry which is preliminary data.</text>
</comment>
<dbReference type="PANTHER" id="PTHR45831">
    <property type="entry name" value="LD24721P"/>
    <property type="match status" value="1"/>
</dbReference>
<dbReference type="AlphaFoldDB" id="A0A6I7HKC4"/>
<reference evidence="5 6" key="1">
    <citation type="submission" date="2018-07" db="EMBL/GenBank/DDBJ databases">
        <title>Genomic Encyclopedia of Type Strains, Phase IV (KMG-IV): sequencing the most valuable type-strain genomes for metagenomic binning, comparative biology and taxonomic classification.</title>
        <authorList>
            <person name="Goeker M."/>
        </authorList>
    </citation>
    <scope>NUCLEOTIDE SEQUENCE [LARGE SCALE GENOMIC DNA]</scope>
    <source>
        <strain evidence="5 6">DSM 25528</strain>
    </source>
</reference>
<dbReference type="Pfam" id="PF13181">
    <property type="entry name" value="TPR_8"/>
    <property type="match status" value="1"/>
</dbReference>
<name>A0A6I7HKC4_9HYPH</name>
<dbReference type="RefSeq" id="WP_114364224.1">
    <property type="nucleotide sequence ID" value="NZ_QPIX01000009.1"/>
</dbReference>
<evidence type="ECO:0000256" key="3">
    <source>
        <dbReference type="PROSITE-ProRule" id="PRU00339"/>
    </source>
</evidence>
<feature type="chain" id="PRO_5026176261" evidence="4">
    <location>
        <begin position="23"/>
        <end position="203"/>
    </location>
</feature>
<keyword evidence="4" id="KW-0732">Signal</keyword>
<proteinExistence type="predicted"/>
<dbReference type="GO" id="GO:0072380">
    <property type="term" value="C:TRC complex"/>
    <property type="evidence" value="ECO:0007669"/>
    <property type="project" value="TreeGrafter"/>
</dbReference>
<organism evidence="5 6">
    <name type="scientific">Ciceribacter lividus</name>
    <dbReference type="NCBI Taxonomy" id="1197950"/>
    <lineage>
        <taxon>Bacteria</taxon>
        <taxon>Pseudomonadati</taxon>
        <taxon>Pseudomonadota</taxon>
        <taxon>Alphaproteobacteria</taxon>
        <taxon>Hyphomicrobiales</taxon>
        <taxon>Rhizobiaceae</taxon>
        <taxon>Ciceribacter</taxon>
    </lineage>
</organism>
<evidence type="ECO:0000256" key="1">
    <source>
        <dbReference type="ARBA" id="ARBA00022737"/>
    </source>
</evidence>
<dbReference type="PROSITE" id="PS50005">
    <property type="entry name" value="TPR"/>
    <property type="match status" value="1"/>
</dbReference>
<sequence>MRYFRCTLMIVGLLVACGPALSQDIGPTSTENAATEAQTLGDESVKDIQSLLTDLKRERDPEAASEIAAEITTHWNTSGSPTIDLLMQWASEAIKEKRNPAALDFLDQAITLKPDFVGAWNQRATLHYTMNNYSKAMSDIEHVLAIEPRHFGALAGMAAILAERGREEMSLKAWERYLEIYPTDREAQDLVTKLSEKLAGSRT</sequence>